<dbReference type="PROSITE" id="PS50110">
    <property type="entry name" value="RESPONSE_REGULATORY"/>
    <property type="match status" value="1"/>
</dbReference>
<evidence type="ECO:0000256" key="1">
    <source>
        <dbReference type="ARBA" id="ARBA00018672"/>
    </source>
</evidence>
<keyword evidence="3" id="KW-0597">Phosphoprotein</keyword>
<dbReference type="CDD" id="cd01949">
    <property type="entry name" value="GGDEF"/>
    <property type="match status" value="1"/>
</dbReference>
<accession>A0A3A9ARQ2</accession>
<dbReference type="RefSeq" id="WP_120465692.1">
    <property type="nucleotide sequence ID" value="NZ_RAYQ01000001.1"/>
</dbReference>
<dbReference type="FunFam" id="3.30.70.270:FF:000001">
    <property type="entry name" value="Diguanylate cyclase domain protein"/>
    <property type="match status" value="1"/>
</dbReference>
<evidence type="ECO:0000313" key="6">
    <source>
        <dbReference type="EMBL" id="RKI94057.1"/>
    </source>
</evidence>
<dbReference type="SUPFAM" id="SSF55073">
    <property type="entry name" value="Nucleotide cyclase"/>
    <property type="match status" value="1"/>
</dbReference>
<evidence type="ECO:0000259" key="5">
    <source>
        <dbReference type="PROSITE" id="PS50887"/>
    </source>
</evidence>
<name>A0A3A9ARQ2_9FIRM</name>
<reference evidence="6 7" key="1">
    <citation type="submission" date="2018-09" db="EMBL/GenBank/DDBJ databases">
        <title>Murine metabolic-syndrome-specific gut microbial biobank.</title>
        <authorList>
            <person name="Liu C."/>
        </authorList>
    </citation>
    <scope>NUCLEOTIDE SEQUENCE [LARGE SCALE GENOMIC DNA]</scope>
    <source>
        <strain evidence="6 7">0.1xD8-82</strain>
    </source>
</reference>
<dbReference type="Pfam" id="PF00990">
    <property type="entry name" value="GGDEF"/>
    <property type="match status" value="1"/>
</dbReference>
<comment type="function">
    <text evidence="2">May play the central regulatory role in sporulation. It may be an element of the effector pathway responsible for the activation of sporulation genes in response to nutritional stress. Spo0A may act in concert with spo0H (a sigma factor) to control the expression of some genes that are critical to the sporulation process.</text>
</comment>
<dbReference type="PROSITE" id="PS50887">
    <property type="entry name" value="GGDEF"/>
    <property type="match status" value="1"/>
</dbReference>
<keyword evidence="7" id="KW-1185">Reference proteome</keyword>
<evidence type="ECO:0000256" key="3">
    <source>
        <dbReference type="PROSITE-ProRule" id="PRU00169"/>
    </source>
</evidence>
<dbReference type="GO" id="GO:0052621">
    <property type="term" value="F:diguanylate cyclase activity"/>
    <property type="evidence" value="ECO:0007669"/>
    <property type="project" value="TreeGrafter"/>
</dbReference>
<dbReference type="NCBIfam" id="TIGR00254">
    <property type="entry name" value="GGDEF"/>
    <property type="match status" value="1"/>
</dbReference>
<evidence type="ECO:0000256" key="2">
    <source>
        <dbReference type="ARBA" id="ARBA00024867"/>
    </source>
</evidence>
<dbReference type="SUPFAM" id="SSF52172">
    <property type="entry name" value="CheY-like"/>
    <property type="match status" value="1"/>
</dbReference>
<dbReference type="EMBL" id="RAYQ01000001">
    <property type="protein sequence ID" value="RKI94057.1"/>
    <property type="molecule type" value="Genomic_DNA"/>
</dbReference>
<evidence type="ECO:0000259" key="4">
    <source>
        <dbReference type="PROSITE" id="PS50110"/>
    </source>
</evidence>
<sequence>MEKILIVDDSPLQAAHLKDILGDEYDITVAQTPEDGLYQASTDTFSLILLDVVMPGMDGFTLLKKLQEEIITQSVPVILITSLSDVESEQKGLILGAVDYIVKPFHELIVKARVNTHIKLYNYRKQIEYQSKTDQLTGVANRRQHDLCSVTRWKEATRLKVPFSVCMFDIDRFKLYNDTFGHPAGDKVIAAVAKEVSSYFKRSTDFFARYGGEEFVAFLMGDDSEKAFEHLKKIRQAVENLHIPHNPSVSEWVTISIGGVTIIPKEDSSYDFYLKIADAMLYDAKKFGRNQVVWADENIKQMREK</sequence>
<dbReference type="Gene3D" id="3.30.70.270">
    <property type="match status" value="1"/>
</dbReference>
<organism evidence="6 7">
    <name type="scientific">Parablautia intestinalis</name>
    <dbReference type="NCBI Taxonomy" id="2320100"/>
    <lineage>
        <taxon>Bacteria</taxon>
        <taxon>Bacillati</taxon>
        <taxon>Bacillota</taxon>
        <taxon>Clostridia</taxon>
        <taxon>Lachnospirales</taxon>
        <taxon>Lachnospiraceae</taxon>
        <taxon>Parablautia</taxon>
    </lineage>
</organism>
<dbReference type="InterPro" id="IPR000160">
    <property type="entry name" value="GGDEF_dom"/>
</dbReference>
<gene>
    <name evidence="6" type="ORF">D7V94_00275</name>
</gene>
<dbReference type="InterPro" id="IPR043128">
    <property type="entry name" value="Rev_trsase/Diguanyl_cyclase"/>
</dbReference>
<protein>
    <recommendedName>
        <fullName evidence="1">Stage 0 sporulation protein A homolog</fullName>
    </recommendedName>
</protein>
<evidence type="ECO:0000313" key="7">
    <source>
        <dbReference type="Proteomes" id="UP000280696"/>
    </source>
</evidence>
<dbReference type="Gene3D" id="3.40.50.2300">
    <property type="match status" value="1"/>
</dbReference>
<proteinExistence type="predicted"/>
<dbReference type="GO" id="GO:0005886">
    <property type="term" value="C:plasma membrane"/>
    <property type="evidence" value="ECO:0007669"/>
    <property type="project" value="TreeGrafter"/>
</dbReference>
<dbReference type="PANTHER" id="PTHR45138:SF9">
    <property type="entry name" value="DIGUANYLATE CYCLASE DGCM-RELATED"/>
    <property type="match status" value="1"/>
</dbReference>
<dbReference type="SMART" id="SM00267">
    <property type="entry name" value="GGDEF"/>
    <property type="match status" value="1"/>
</dbReference>
<dbReference type="InterPro" id="IPR050469">
    <property type="entry name" value="Diguanylate_Cyclase"/>
</dbReference>
<feature type="domain" description="GGDEF" evidence="5">
    <location>
        <begin position="161"/>
        <end position="297"/>
    </location>
</feature>
<dbReference type="PANTHER" id="PTHR45138">
    <property type="entry name" value="REGULATORY COMPONENTS OF SENSORY TRANSDUCTION SYSTEM"/>
    <property type="match status" value="1"/>
</dbReference>
<dbReference type="GO" id="GO:0000160">
    <property type="term" value="P:phosphorelay signal transduction system"/>
    <property type="evidence" value="ECO:0007669"/>
    <property type="project" value="InterPro"/>
</dbReference>
<dbReference type="OrthoDB" id="9804955at2"/>
<dbReference type="AlphaFoldDB" id="A0A3A9ARQ2"/>
<comment type="caution">
    <text evidence="6">The sequence shown here is derived from an EMBL/GenBank/DDBJ whole genome shotgun (WGS) entry which is preliminary data.</text>
</comment>
<feature type="modified residue" description="4-aspartylphosphate" evidence="3">
    <location>
        <position position="51"/>
    </location>
</feature>
<dbReference type="GO" id="GO:0043709">
    <property type="term" value="P:cell adhesion involved in single-species biofilm formation"/>
    <property type="evidence" value="ECO:0007669"/>
    <property type="project" value="TreeGrafter"/>
</dbReference>
<dbReference type="Pfam" id="PF00072">
    <property type="entry name" value="Response_reg"/>
    <property type="match status" value="1"/>
</dbReference>
<dbReference type="InterPro" id="IPR001789">
    <property type="entry name" value="Sig_transdc_resp-reg_receiver"/>
</dbReference>
<dbReference type="SMART" id="SM00448">
    <property type="entry name" value="REC"/>
    <property type="match status" value="1"/>
</dbReference>
<feature type="domain" description="Response regulatory" evidence="4">
    <location>
        <begin position="3"/>
        <end position="118"/>
    </location>
</feature>
<dbReference type="InterPro" id="IPR029787">
    <property type="entry name" value="Nucleotide_cyclase"/>
</dbReference>
<dbReference type="Proteomes" id="UP000280696">
    <property type="component" value="Unassembled WGS sequence"/>
</dbReference>
<dbReference type="InterPro" id="IPR011006">
    <property type="entry name" value="CheY-like_superfamily"/>
</dbReference>
<dbReference type="GO" id="GO:1902201">
    <property type="term" value="P:negative regulation of bacterial-type flagellum-dependent cell motility"/>
    <property type="evidence" value="ECO:0007669"/>
    <property type="project" value="TreeGrafter"/>
</dbReference>